<dbReference type="PRINTS" id="PR00120">
    <property type="entry name" value="HATPASE"/>
</dbReference>
<evidence type="ECO:0000256" key="1">
    <source>
        <dbReference type="ARBA" id="ARBA00004651"/>
    </source>
</evidence>
<feature type="transmembrane region" description="Helical" evidence="10">
    <location>
        <begin position="166"/>
        <end position="187"/>
    </location>
</feature>
<keyword evidence="4 10" id="KW-0479">Metal-binding</keyword>
<dbReference type="PROSITE" id="PS00154">
    <property type="entry name" value="ATPASE_E1_E2"/>
    <property type="match status" value="1"/>
</dbReference>
<dbReference type="InterPro" id="IPR018303">
    <property type="entry name" value="ATPase_P-typ_P_site"/>
</dbReference>
<dbReference type="NCBIfam" id="TIGR01525">
    <property type="entry name" value="ATPase-IB_hvy"/>
    <property type="match status" value="1"/>
</dbReference>
<dbReference type="SFLD" id="SFLDS00003">
    <property type="entry name" value="Haloacid_Dehalogenase"/>
    <property type="match status" value="1"/>
</dbReference>
<dbReference type="Gene3D" id="3.30.70.100">
    <property type="match status" value="1"/>
</dbReference>
<comment type="subcellular location">
    <subcellularLocation>
        <location evidence="1">Cell membrane</location>
        <topology evidence="1">Multi-pass membrane protein</topology>
    </subcellularLocation>
</comment>
<dbReference type="SUPFAM" id="SSF81665">
    <property type="entry name" value="Calcium ATPase, transmembrane domain M"/>
    <property type="match status" value="1"/>
</dbReference>
<dbReference type="PROSITE" id="PS50846">
    <property type="entry name" value="HMA_2"/>
    <property type="match status" value="1"/>
</dbReference>
<keyword evidence="14" id="KW-1185">Reference proteome</keyword>
<keyword evidence="9 10" id="KW-0472">Membrane</keyword>
<dbReference type="Gene3D" id="3.40.50.1000">
    <property type="entry name" value="HAD superfamily/HAD-like"/>
    <property type="match status" value="1"/>
</dbReference>
<proteinExistence type="inferred from homology"/>
<dbReference type="Pfam" id="PF00702">
    <property type="entry name" value="Hydrolase"/>
    <property type="match status" value="1"/>
</dbReference>
<evidence type="ECO:0000256" key="2">
    <source>
        <dbReference type="ARBA" id="ARBA00006024"/>
    </source>
</evidence>
<evidence type="ECO:0000313" key="14">
    <source>
        <dbReference type="Proteomes" id="UP000755585"/>
    </source>
</evidence>
<dbReference type="InterPro" id="IPR059000">
    <property type="entry name" value="ATPase_P-type_domA"/>
</dbReference>
<accession>A0ABS4UNG4</accession>
<keyword evidence="3 10" id="KW-0812">Transmembrane</keyword>
<comment type="similarity">
    <text evidence="2 10">Belongs to the cation transport ATPase (P-type) (TC 3.A.3) family. Type IB subfamily.</text>
</comment>
<dbReference type="InterPro" id="IPR023214">
    <property type="entry name" value="HAD_sf"/>
</dbReference>
<evidence type="ECO:0000256" key="7">
    <source>
        <dbReference type="ARBA" id="ARBA00022967"/>
    </source>
</evidence>
<dbReference type="SFLD" id="SFLDG00002">
    <property type="entry name" value="C1.7:_P-type_atpase_like"/>
    <property type="match status" value="1"/>
</dbReference>
<dbReference type="CDD" id="cd00371">
    <property type="entry name" value="HMA"/>
    <property type="match status" value="1"/>
</dbReference>
<name>A0ABS4UNG4_9ACTN</name>
<feature type="transmembrane region" description="Helical" evidence="10">
    <location>
        <begin position="199"/>
        <end position="219"/>
    </location>
</feature>
<dbReference type="InterPro" id="IPR008250">
    <property type="entry name" value="ATPase_P-typ_transduc_dom_A_sf"/>
</dbReference>
<dbReference type="InterPro" id="IPR001757">
    <property type="entry name" value="P_typ_ATPase"/>
</dbReference>
<evidence type="ECO:0000256" key="8">
    <source>
        <dbReference type="ARBA" id="ARBA00022989"/>
    </source>
</evidence>
<evidence type="ECO:0000256" key="3">
    <source>
        <dbReference type="ARBA" id="ARBA00022692"/>
    </source>
</evidence>
<dbReference type="Gene3D" id="3.40.1110.10">
    <property type="entry name" value="Calcium-transporting ATPase, cytoplasmic domain N"/>
    <property type="match status" value="1"/>
</dbReference>
<dbReference type="Proteomes" id="UP000755585">
    <property type="component" value="Unassembled WGS sequence"/>
</dbReference>
<keyword evidence="6 10" id="KW-0067">ATP-binding</keyword>
<feature type="transmembrane region" description="Helical" evidence="10">
    <location>
        <begin position="101"/>
        <end position="121"/>
    </location>
</feature>
<dbReference type="Gene3D" id="2.70.150.10">
    <property type="entry name" value="Calcium-transporting ATPase, cytoplasmic transduction domain A"/>
    <property type="match status" value="1"/>
</dbReference>
<sequence length="772" mass="79305">MTLTQQEPRTATVELLVGGMTCAACANRVERALNKLDGVTATVNYATERAIVTGSGDDLTDRATTAVDRAGYQATLRDPESGDELAEQLTARRISSLRRRLVLATLLAIPLMDATIVLAALPSLRFPGWDLACLLVALPIVTWAAYPFHRATVRNLRHRAVSMDTLVSLGITVSFGWAGVSVLWPGASSGSGWLSLDTGSLYLDVAAGVTVFQLAGRYFETRSRRRAADVFGAIGRLATPVARVLRDGAEVDVPTGEVVKGDTVVVRAGEIIPVDGTVVDGVAAVDTSVVTGEPVPRAVGVGGQVVGGTISTDGRLVLTATAVGVHTQLAQMAAIAEQAQERKARIQHTVDRIIVWFVPSVIVLAVAVAVGWMLSGASVAQAVGTGIAVLVIACPCALGLATPTALMVGIGRGATLGILIKGQDALETSGVIDTIVLDKTGTLTTGDLTITNVELTGDLTREEVLGYAASVEQGSEHPIARAVEHLAIAEGVVAQPTTNYTTHPGQGATATVGGKQVAVGNHTLLRTIGAGTPAGGGLRGGLLPDADGAPGGGLQPHADGAPGGGAGRDEPGTGSVVWVVVDGRIVGQLEVADRLRSIAGAAVRELHRAGLRTVLLTGDSEAAAREVAEELGIDDVRAGVLPADKAGVIAELQADGHRVAMVGDGINDATALATADLGLAVVSGTDIALKSADIVLVREDLGVIPDAIGLARRTRRTIHRNLVWAFAYNLAAVPIAAAGLLNPLVASAAMSLSSLFVTYNSLRLRNFGDPDA</sequence>
<dbReference type="InterPro" id="IPR023299">
    <property type="entry name" value="ATPase_P-typ_cyto_dom_N"/>
</dbReference>
<dbReference type="EMBL" id="JAGINT010000001">
    <property type="protein sequence ID" value="MBP2353166.1"/>
    <property type="molecule type" value="Genomic_DNA"/>
</dbReference>
<gene>
    <name evidence="13" type="ORF">JOF29_004249</name>
</gene>
<dbReference type="PRINTS" id="PR00119">
    <property type="entry name" value="CATATPASE"/>
</dbReference>
<feature type="domain" description="HMA" evidence="12">
    <location>
        <begin position="11"/>
        <end position="75"/>
    </location>
</feature>
<dbReference type="Pfam" id="PF00403">
    <property type="entry name" value="HMA"/>
    <property type="match status" value="1"/>
</dbReference>
<keyword evidence="10" id="KW-1003">Cell membrane</keyword>
<feature type="transmembrane region" description="Helical" evidence="10">
    <location>
        <begin position="127"/>
        <end position="146"/>
    </location>
</feature>
<dbReference type="PANTHER" id="PTHR43520:SF8">
    <property type="entry name" value="P-TYPE CU(+) TRANSPORTER"/>
    <property type="match status" value="1"/>
</dbReference>
<evidence type="ECO:0000256" key="5">
    <source>
        <dbReference type="ARBA" id="ARBA00022741"/>
    </source>
</evidence>
<evidence type="ECO:0000313" key="13">
    <source>
        <dbReference type="EMBL" id="MBP2353166.1"/>
    </source>
</evidence>
<feature type="region of interest" description="Disordered" evidence="11">
    <location>
        <begin position="539"/>
        <end position="571"/>
    </location>
</feature>
<dbReference type="InterPro" id="IPR006121">
    <property type="entry name" value="HMA_dom"/>
</dbReference>
<dbReference type="InterPro" id="IPR036163">
    <property type="entry name" value="HMA_dom_sf"/>
</dbReference>
<evidence type="ECO:0000256" key="4">
    <source>
        <dbReference type="ARBA" id="ARBA00022723"/>
    </source>
</evidence>
<dbReference type="InterPro" id="IPR027256">
    <property type="entry name" value="P-typ_ATPase_IB"/>
</dbReference>
<keyword evidence="7" id="KW-1278">Translocase</keyword>
<dbReference type="SFLD" id="SFLDF00027">
    <property type="entry name" value="p-type_atpase"/>
    <property type="match status" value="1"/>
</dbReference>
<evidence type="ECO:0000256" key="11">
    <source>
        <dbReference type="SAM" id="MobiDB-lite"/>
    </source>
</evidence>
<dbReference type="PROSITE" id="PS01047">
    <property type="entry name" value="HMA_1"/>
    <property type="match status" value="1"/>
</dbReference>
<feature type="transmembrane region" description="Helical" evidence="10">
    <location>
        <begin position="722"/>
        <end position="738"/>
    </location>
</feature>
<evidence type="ECO:0000256" key="10">
    <source>
        <dbReference type="RuleBase" id="RU362081"/>
    </source>
</evidence>
<organism evidence="13 14">
    <name type="scientific">Kribbella aluminosa</name>
    <dbReference type="NCBI Taxonomy" id="416017"/>
    <lineage>
        <taxon>Bacteria</taxon>
        <taxon>Bacillati</taxon>
        <taxon>Actinomycetota</taxon>
        <taxon>Actinomycetes</taxon>
        <taxon>Propionibacteriales</taxon>
        <taxon>Kribbellaceae</taxon>
        <taxon>Kribbella</taxon>
    </lineage>
</organism>
<feature type="transmembrane region" description="Helical" evidence="10">
    <location>
        <begin position="353"/>
        <end position="374"/>
    </location>
</feature>
<comment type="caution">
    <text evidence="13">The sequence shown here is derived from an EMBL/GenBank/DDBJ whole genome shotgun (WGS) entry which is preliminary data.</text>
</comment>
<dbReference type="SUPFAM" id="SSF56784">
    <property type="entry name" value="HAD-like"/>
    <property type="match status" value="1"/>
</dbReference>
<keyword evidence="8 10" id="KW-1133">Transmembrane helix</keyword>
<reference evidence="13 14" key="1">
    <citation type="submission" date="2021-03" db="EMBL/GenBank/DDBJ databases">
        <title>Sequencing the genomes of 1000 actinobacteria strains.</title>
        <authorList>
            <person name="Klenk H.-P."/>
        </authorList>
    </citation>
    <scope>NUCLEOTIDE SEQUENCE [LARGE SCALE GENOMIC DNA]</scope>
    <source>
        <strain evidence="13 14">DSM 18824</strain>
    </source>
</reference>
<dbReference type="InterPro" id="IPR036412">
    <property type="entry name" value="HAD-like_sf"/>
</dbReference>
<dbReference type="Pfam" id="PF00122">
    <property type="entry name" value="E1-E2_ATPase"/>
    <property type="match status" value="1"/>
</dbReference>
<keyword evidence="5 10" id="KW-0547">Nucleotide-binding</keyword>
<evidence type="ECO:0000259" key="12">
    <source>
        <dbReference type="PROSITE" id="PS50846"/>
    </source>
</evidence>
<protein>
    <submittedName>
        <fullName evidence="13">Cu+-exporting ATPase</fullName>
    </submittedName>
</protein>
<dbReference type="SUPFAM" id="SSF55008">
    <property type="entry name" value="HMA, heavy metal-associated domain"/>
    <property type="match status" value="1"/>
</dbReference>
<feature type="transmembrane region" description="Helical" evidence="10">
    <location>
        <begin position="386"/>
        <end position="411"/>
    </location>
</feature>
<dbReference type="NCBIfam" id="TIGR01494">
    <property type="entry name" value="ATPase_P-type"/>
    <property type="match status" value="2"/>
</dbReference>
<dbReference type="InterPro" id="IPR044492">
    <property type="entry name" value="P_typ_ATPase_HD_dom"/>
</dbReference>
<dbReference type="InterPro" id="IPR017969">
    <property type="entry name" value="Heavy-metal-associated_CS"/>
</dbReference>
<dbReference type="SUPFAM" id="SSF81653">
    <property type="entry name" value="Calcium ATPase, transduction domain A"/>
    <property type="match status" value="1"/>
</dbReference>
<dbReference type="InterPro" id="IPR023298">
    <property type="entry name" value="ATPase_P-typ_TM_dom_sf"/>
</dbReference>
<evidence type="ECO:0000256" key="6">
    <source>
        <dbReference type="ARBA" id="ARBA00022840"/>
    </source>
</evidence>
<dbReference type="PANTHER" id="PTHR43520">
    <property type="entry name" value="ATP7, ISOFORM B"/>
    <property type="match status" value="1"/>
</dbReference>
<evidence type="ECO:0000256" key="9">
    <source>
        <dbReference type="ARBA" id="ARBA00023136"/>
    </source>
</evidence>